<dbReference type="Proteomes" id="UP000321104">
    <property type="component" value="Unassembled WGS sequence"/>
</dbReference>
<proteinExistence type="predicted"/>
<sequence length="54" mass="5756">MPDPVCFTVGHALITISLDKGCNRHFVEGTGICELAKFRLGGGLIKLVPGLCRT</sequence>
<comment type="caution">
    <text evidence="2">The sequence shown here is derived from an EMBL/GenBank/DDBJ whole genome shotgun (WGS) entry which is preliminary data.</text>
</comment>
<protein>
    <submittedName>
        <fullName evidence="2">Uncharacterized protein</fullName>
    </submittedName>
</protein>
<accession>A0A6N3T6Y8</accession>
<dbReference type="EMBL" id="BAMW01000020">
    <property type="protein sequence ID" value="GAN63086.1"/>
    <property type="molecule type" value="Genomic_DNA"/>
</dbReference>
<gene>
    <name evidence="1" type="ORF">Abin_020_006</name>
    <name evidence="2" type="ORF">AIN02nite_26880</name>
</gene>
<reference evidence="1 3" key="1">
    <citation type="submission" date="2012-11" db="EMBL/GenBank/DDBJ databases">
        <title>Whole genome sequence of Acetobacter indonesiensis 5H-1.</title>
        <authorList>
            <person name="Azuma Y."/>
            <person name="Higashiura N."/>
            <person name="Hirakawa H."/>
            <person name="Matsushita K."/>
        </authorList>
    </citation>
    <scope>NUCLEOTIDE SEQUENCE [LARGE SCALE GENOMIC DNA]</scope>
    <source>
        <strain evidence="1 3">5H-1</strain>
    </source>
</reference>
<name>A0A6N3T6Y8_9PROT</name>
<evidence type="ECO:0000313" key="2">
    <source>
        <dbReference type="EMBL" id="GEN04663.1"/>
    </source>
</evidence>
<evidence type="ECO:0000313" key="1">
    <source>
        <dbReference type="EMBL" id="GAN63086.1"/>
    </source>
</evidence>
<evidence type="ECO:0000313" key="3">
    <source>
        <dbReference type="Proteomes" id="UP000032673"/>
    </source>
</evidence>
<dbReference type="AlphaFoldDB" id="A0A6N3T6Y8"/>
<evidence type="ECO:0000313" key="4">
    <source>
        <dbReference type="Proteomes" id="UP000321104"/>
    </source>
</evidence>
<dbReference type="EMBL" id="BJXQ01000023">
    <property type="protein sequence ID" value="GEN04663.1"/>
    <property type="molecule type" value="Genomic_DNA"/>
</dbReference>
<dbReference type="Proteomes" id="UP000032673">
    <property type="component" value="Unassembled WGS sequence"/>
</dbReference>
<organism evidence="2 4">
    <name type="scientific">Acetobacter indonesiensis</name>
    <dbReference type="NCBI Taxonomy" id="104101"/>
    <lineage>
        <taxon>Bacteria</taxon>
        <taxon>Pseudomonadati</taxon>
        <taxon>Pseudomonadota</taxon>
        <taxon>Alphaproteobacteria</taxon>
        <taxon>Acetobacterales</taxon>
        <taxon>Acetobacteraceae</taxon>
        <taxon>Acetobacter</taxon>
    </lineage>
</organism>
<keyword evidence="3" id="KW-1185">Reference proteome</keyword>
<reference evidence="2 4" key="2">
    <citation type="submission" date="2019-07" db="EMBL/GenBank/DDBJ databases">
        <title>Whole genome shotgun sequence of Acetobacter indonesiensis NBRC 16471.</title>
        <authorList>
            <person name="Hosoyama A."/>
            <person name="Uohara A."/>
            <person name="Ohji S."/>
            <person name="Ichikawa N."/>
        </authorList>
    </citation>
    <scope>NUCLEOTIDE SEQUENCE [LARGE SCALE GENOMIC DNA]</scope>
    <source>
        <strain evidence="2 4">NBRC 16471</strain>
    </source>
</reference>